<accession>A0A3Q8SB77</accession>
<feature type="transmembrane region" description="Helical" evidence="1">
    <location>
        <begin position="142"/>
        <end position="169"/>
    </location>
</feature>
<dbReference type="OrthoDB" id="2593805at2"/>
<dbReference type="KEGG" id="plen:EIM92_11520"/>
<protein>
    <recommendedName>
        <fullName evidence="4">ABC transporter permease</fullName>
    </recommendedName>
</protein>
<dbReference type="AlphaFoldDB" id="A0A3Q8SB77"/>
<evidence type="ECO:0000313" key="3">
    <source>
        <dbReference type="Proteomes" id="UP000273145"/>
    </source>
</evidence>
<gene>
    <name evidence="2" type="ORF">EIM92_11520</name>
</gene>
<evidence type="ECO:0000313" key="2">
    <source>
        <dbReference type="EMBL" id="AZK46704.1"/>
    </source>
</evidence>
<keyword evidence="1" id="KW-0812">Transmembrane</keyword>
<organism evidence="2 3">
    <name type="scientific">Paenibacillus lentus</name>
    <dbReference type="NCBI Taxonomy" id="1338368"/>
    <lineage>
        <taxon>Bacteria</taxon>
        <taxon>Bacillati</taxon>
        <taxon>Bacillota</taxon>
        <taxon>Bacilli</taxon>
        <taxon>Bacillales</taxon>
        <taxon>Paenibacillaceae</taxon>
        <taxon>Paenibacillus</taxon>
    </lineage>
</organism>
<dbReference type="RefSeq" id="WP_125082751.1">
    <property type="nucleotide sequence ID" value="NZ_CP034248.1"/>
</dbReference>
<evidence type="ECO:0008006" key="4">
    <source>
        <dbReference type="Google" id="ProtNLM"/>
    </source>
</evidence>
<sequence length="265" mass="29710">MRNFLKGEAYYLEKDTSYRAVSIIFLLASILLPIWIGTKSGFALSNPIEPLRLAISLSFLLYFIIPLHACYFATEGFEYGSVKNIIASGRSRLSYFMGKYISELKVIGWWMIQFFGLYYALYMALVLVTGSPIGSVNFQEHITFVVAALFFNLLYLSAYAAIVMMVGILIKKTASAIVVTFVIIFGDFLLSGYFKDSTSALLRTVSEHTLTTQIFKFCGQYVINSQLVTLSGINEYIRTTLIAVIVIAVCLVVAMIAFRRSDIHT</sequence>
<feature type="transmembrane region" description="Helical" evidence="1">
    <location>
        <begin position="50"/>
        <end position="73"/>
    </location>
</feature>
<feature type="transmembrane region" description="Helical" evidence="1">
    <location>
        <begin position="107"/>
        <end position="130"/>
    </location>
</feature>
<keyword evidence="1" id="KW-0472">Membrane</keyword>
<dbReference type="EMBL" id="CP034248">
    <property type="protein sequence ID" value="AZK46704.1"/>
    <property type="molecule type" value="Genomic_DNA"/>
</dbReference>
<proteinExistence type="predicted"/>
<dbReference type="Proteomes" id="UP000273145">
    <property type="component" value="Chromosome"/>
</dbReference>
<feature type="transmembrane region" description="Helical" evidence="1">
    <location>
        <begin position="20"/>
        <end position="38"/>
    </location>
</feature>
<reference evidence="2 3" key="1">
    <citation type="submission" date="2018-11" db="EMBL/GenBank/DDBJ databases">
        <title>Genome sequencing of Paenibacillus lentus DSM25539(T).</title>
        <authorList>
            <person name="Kook J.-K."/>
            <person name="Park S.-N."/>
            <person name="Lim Y.K."/>
        </authorList>
    </citation>
    <scope>NUCLEOTIDE SEQUENCE [LARGE SCALE GENOMIC DNA]</scope>
    <source>
        <strain evidence="2 3">DSM 25539</strain>
    </source>
</reference>
<name>A0A3Q8SB77_9BACL</name>
<keyword evidence="3" id="KW-1185">Reference proteome</keyword>
<feature type="transmembrane region" description="Helical" evidence="1">
    <location>
        <begin position="236"/>
        <end position="258"/>
    </location>
</feature>
<keyword evidence="1" id="KW-1133">Transmembrane helix</keyword>
<evidence type="ECO:0000256" key="1">
    <source>
        <dbReference type="SAM" id="Phobius"/>
    </source>
</evidence>
<feature type="transmembrane region" description="Helical" evidence="1">
    <location>
        <begin position="176"/>
        <end position="194"/>
    </location>
</feature>